<dbReference type="InterPro" id="IPR016035">
    <property type="entry name" value="Acyl_Trfase/lysoPLipase"/>
</dbReference>
<evidence type="ECO:0000256" key="3">
    <source>
        <dbReference type="ARBA" id="ARBA00022603"/>
    </source>
</evidence>
<protein>
    <submittedName>
        <fullName evidence="9">Highly reducing polyketide synthase FUM1</fullName>
    </submittedName>
</protein>
<feature type="region of interest" description="N-terminal hotdog fold" evidence="6">
    <location>
        <begin position="741"/>
        <end position="869"/>
    </location>
</feature>
<sequence>MCPSQATLCRMNLTGKDQESVTFKTGCSASMISLDTACKALARGDCESAIVGGTNLVLSPGLSSVMSSYKVNSADGRCRPFDASASGYGRGEAVSSLFIKRLDHALRDGNPIRGVIRSTLCNDDGKTQGITNPSSGAHEALIRATYAAAGLADKFHETGYFECHGTGTPTGDPVEAGAVARVFGKDGIVIGSVKSNVGHSESASGNTSIIKGILALEHRTIPPNVNFNTPNPKIPWKEAKLTVATEPLAWPADRLERVSVNSFGIGGSNAHVILESASFYGVEKPQLSNADEAPRLSLILLSAKNDVSLRDSVDKHAKYLEKHGPSRLRDLSYTLASRRDHHEQRTFAISDGEEPFIAQPSTRIKNSAKSLVFVFTGQGAQWAEMGKQLIDDFESVRQDILEMDKILSESHTPPSWNIHDELRKKKLKSQLSKAEFSQPLCTVVQVAIVNLLRTWGVTPAAVAGHSSGEIAAAYATGTLTKREAVLAAYFRGFATKEKLADGAMAAVGLGADQVRPYLTKGVVVACENSPSSTTISGDREAVECLITVLQRDLPEVFVRALQVDNAYHSHHMQAYGDAYEDSIKYIESSGELSIPFFSSVTGKIVTACKTFDAAYWRSNLESPVLFSTAITNIIKAKFNNPVVLEIGPHSALAGPLRQIFQAENTPFTYISSLQRGKDSTESIYTCIGNLWANNFEVNFDAINPVGNVLTDLPAYSWDHAKSFWKESRFSKEWRNRKFIPHETLGVQLPGSSHLEPTWRNILTLEKAGWIRDHKVGTDIVFPGAGYVCMAGEAIRQLTGRSDYSVRGLSIRTAMLVNESKENDLVTTFKKAKLTTTDDSDWWEFRITSFNGSTWNEHCSGQAKAGPIRTVERDITQVDHLRKVSASRWYNTFQKIGFTYGPSFRGLRDISVDPISLNTVASIDTIIRKDESFYELHPSELDRVFQLLIINQHEGDPNLFKQLSMPTYIDEVYISGGATELKVTATSTTDHMNAWSGNAFATSNGKLVFELNDLRVSAMGTSSGVDEKPKNAVELVWKPDIDFLDATGLIGTPLDLRHHVVALEKYFFLLATKTVGSIADIDTEESHLVKFRSWLNRFVESTSKGGNKVLPEGKELAALSREDRESLLKKMTSEFESTPVAGAATALRRVHESAKGRWEGTSDTLEVLMEGGILTQIYAIFDNNWDYAPLLQSLGHNKPTLRVLEIGAGTGGTTKNLLDGLKSEFGERLYSKYSYTDVSSGFFVAAKERFKDYQNIEFSLLDISKDPLEQGFEEGGYDLILAANVLHATPYLTETLKNVRKLLSPNGRLLLQELDMQASWMGYIMGGFPGWWLGDVDGRPDEPFVSPKRWDLELKASGFSGFDALAYDNDRPYQVCATMVCRVAQPPIDKKGVTFLYRNSVTPVIQSFSQAFEQSGNKVQLVPFGEDLPVGQDIISFLELESPFLNEISQPDFERWMKVASNLDTNSLVWLTHPSSMGVKDPRYAQALGFARTLRSEKHSNFHTLEIDDFTHPKAPEKALQIYTNAYTPNNDLDIDPDYEFVLQDGVIYSSRYHWFSVRDGFATSQGKVVDKVLKIGQKGMVDSLRWEENISVQRSLKAGEVAVKPHTVGVNFKDLLLTQGVVDGDDLGCEASGTVLEVGPGVTKFAPGDNVFMVESYCFSNKVITSQEALAHLPQKLSLEGAATMPLAFATAIYALVHRARLSKGQTILIHSACGGVGIASIQIAQMVGAKVFATVGNVEKVKYLVDSFGIPRSQIFDSHSNNFLDDVLAATDGLGVDAALNSLAGELLHATWKAIAPFGAMIEIGKRDFYGHAKIDMFQFTSNREFIGVDIRHIQEVRPDLLGGLLRELAEYVEQGHVHPLQPIKTFAATEIGDAFRGLQKGTHIGKLTVRMPEDLNDFSVVARTPDLDLQPDASYFLVGGLGGVGRSIASWFVRQGAKHLIFLSRSGRSEKVEHFCQELEVLGCHVQVFKGSVANLGDVKEVVAKVDRPIRGVIQLSMALQDRAIDTMTYEDWYTAVRPKVDGTWNLHHALGNDLDFFVMFASTSGIMGQYGQANYAAANTLDAFTHYRHSLGLTASTIDLGVMDDVGFVVESASLIDYFKFLSANLLTEEDMLEVVRLAIARSSPTGAEKSANRYSNPSEISVGVHSSLPLSDPNNHIIWKRDRRFSVYRTIEATSDVSSSDNEGLKSFLNQISSRGSSALGDDTIEYLAKEIGNTLYGFMMQNPEDMQFDQPLSFLGLDSLVGIELRNWCRQHLELDISILEIMQSTLLDIGQKAVDSLIAKHA</sequence>
<dbReference type="InterPro" id="IPR001227">
    <property type="entry name" value="Ac_transferase_dom_sf"/>
</dbReference>
<gene>
    <name evidence="9" type="primary">FUM1_4</name>
    <name evidence="9" type="ORF">LSUE1_G001430</name>
</gene>
<evidence type="ECO:0000256" key="1">
    <source>
        <dbReference type="ARBA" id="ARBA00022450"/>
    </source>
</evidence>
<name>A0A8T9CE81_9HELO</name>
<dbReference type="InterPro" id="IPR032821">
    <property type="entry name" value="PKS_assoc"/>
</dbReference>
<dbReference type="GO" id="GO:0044550">
    <property type="term" value="P:secondary metabolite biosynthetic process"/>
    <property type="evidence" value="ECO:0007669"/>
    <property type="project" value="UniProtKB-ARBA"/>
</dbReference>
<dbReference type="SMART" id="SM00829">
    <property type="entry name" value="PKS_ER"/>
    <property type="match status" value="1"/>
</dbReference>
<dbReference type="Pfam" id="PF00698">
    <property type="entry name" value="Acyl_transf_1"/>
    <property type="match status" value="1"/>
</dbReference>
<dbReference type="InterPro" id="IPR011032">
    <property type="entry name" value="GroES-like_sf"/>
</dbReference>
<evidence type="ECO:0000313" key="10">
    <source>
        <dbReference type="Proteomes" id="UP000469558"/>
    </source>
</evidence>
<dbReference type="InterPro" id="IPR020807">
    <property type="entry name" value="PKS_DH"/>
</dbReference>
<organism evidence="9 10">
    <name type="scientific">Lachnellula suecica</name>
    <dbReference type="NCBI Taxonomy" id="602035"/>
    <lineage>
        <taxon>Eukaryota</taxon>
        <taxon>Fungi</taxon>
        <taxon>Dikarya</taxon>
        <taxon>Ascomycota</taxon>
        <taxon>Pezizomycotina</taxon>
        <taxon>Leotiomycetes</taxon>
        <taxon>Helotiales</taxon>
        <taxon>Lachnaceae</taxon>
        <taxon>Lachnellula</taxon>
    </lineage>
</organism>
<dbReference type="InterPro" id="IPR049900">
    <property type="entry name" value="PKS_mFAS_DH"/>
</dbReference>
<dbReference type="GO" id="GO:0006633">
    <property type="term" value="P:fatty acid biosynthetic process"/>
    <property type="evidence" value="ECO:0007669"/>
    <property type="project" value="TreeGrafter"/>
</dbReference>
<dbReference type="SMART" id="SM00825">
    <property type="entry name" value="PKS_KS"/>
    <property type="match status" value="1"/>
</dbReference>
<dbReference type="InterPro" id="IPR020843">
    <property type="entry name" value="ER"/>
</dbReference>
<dbReference type="InterPro" id="IPR020841">
    <property type="entry name" value="PKS_Beta-ketoAc_synthase_dom"/>
</dbReference>
<dbReference type="Gene3D" id="3.40.50.720">
    <property type="entry name" value="NAD(P)-binding Rossmann-like Domain"/>
    <property type="match status" value="2"/>
</dbReference>
<dbReference type="InterPro" id="IPR050091">
    <property type="entry name" value="PKS_NRPS_Biosynth_Enz"/>
</dbReference>
<evidence type="ECO:0000259" key="7">
    <source>
        <dbReference type="PROSITE" id="PS52004"/>
    </source>
</evidence>
<evidence type="ECO:0000259" key="8">
    <source>
        <dbReference type="PROSITE" id="PS52019"/>
    </source>
</evidence>
<dbReference type="Pfam" id="PF08659">
    <property type="entry name" value="KR"/>
    <property type="match status" value="1"/>
</dbReference>
<keyword evidence="5" id="KW-0511">Multifunctional enzyme</keyword>
<dbReference type="OrthoDB" id="329835at2759"/>
<keyword evidence="2" id="KW-0597">Phosphoprotein</keyword>
<dbReference type="GO" id="GO:0004312">
    <property type="term" value="F:fatty acid synthase activity"/>
    <property type="evidence" value="ECO:0007669"/>
    <property type="project" value="TreeGrafter"/>
</dbReference>
<dbReference type="SUPFAM" id="SSF50129">
    <property type="entry name" value="GroES-like"/>
    <property type="match status" value="1"/>
</dbReference>
<dbReference type="InterPro" id="IPR014043">
    <property type="entry name" value="Acyl_transferase_dom"/>
</dbReference>
<dbReference type="Pfam" id="PF16197">
    <property type="entry name" value="KAsynt_C_assoc"/>
    <property type="match status" value="1"/>
</dbReference>
<feature type="active site" description="Proton donor; for dehydratase activity" evidence="6">
    <location>
        <position position="941"/>
    </location>
</feature>
<dbReference type="CDD" id="cd05195">
    <property type="entry name" value="enoyl_red"/>
    <property type="match status" value="1"/>
</dbReference>
<dbReference type="InterPro" id="IPR049552">
    <property type="entry name" value="PKS_DH_N"/>
</dbReference>
<keyword evidence="10" id="KW-1185">Reference proteome</keyword>
<dbReference type="Pfam" id="PF00550">
    <property type="entry name" value="PP-binding"/>
    <property type="match status" value="1"/>
</dbReference>
<dbReference type="Pfam" id="PF14765">
    <property type="entry name" value="PS-DH"/>
    <property type="match status" value="1"/>
</dbReference>
<dbReference type="InterPro" id="IPR013154">
    <property type="entry name" value="ADH-like_N"/>
</dbReference>
<feature type="active site" description="Proton acceptor; for dehydratase activity" evidence="6">
    <location>
        <position position="773"/>
    </location>
</feature>
<dbReference type="Gene3D" id="3.40.50.150">
    <property type="entry name" value="Vaccinia Virus protein VP39"/>
    <property type="match status" value="1"/>
</dbReference>
<dbReference type="Gene3D" id="3.10.129.110">
    <property type="entry name" value="Polyketide synthase dehydratase"/>
    <property type="match status" value="1"/>
</dbReference>
<dbReference type="Pfam" id="PF13602">
    <property type="entry name" value="ADH_zinc_N_2"/>
    <property type="match status" value="1"/>
</dbReference>
<dbReference type="CDD" id="cd00833">
    <property type="entry name" value="PKS"/>
    <property type="match status" value="1"/>
</dbReference>
<dbReference type="InterPro" id="IPR014030">
    <property type="entry name" value="Ketoacyl_synth_N"/>
</dbReference>
<feature type="region of interest" description="C-terminal hotdog fold" evidence="6">
    <location>
        <begin position="880"/>
        <end position="1024"/>
    </location>
</feature>
<dbReference type="PANTHER" id="PTHR43775">
    <property type="entry name" value="FATTY ACID SYNTHASE"/>
    <property type="match status" value="1"/>
</dbReference>
<dbReference type="FunFam" id="3.40.50.720:FF:000209">
    <property type="entry name" value="Polyketide synthase Pks12"/>
    <property type="match status" value="1"/>
</dbReference>
<dbReference type="InterPro" id="IPR013217">
    <property type="entry name" value="Methyltransf_12"/>
</dbReference>
<dbReference type="InterPro" id="IPR049551">
    <property type="entry name" value="PKS_DH_C"/>
</dbReference>
<evidence type="ECO:0000256" key="2">
    <source>
        <dbReference type="ARBA" id="ARBA00022553"/>
    </source>
</evidence>
<dbReference type="InterPro" id="IPR009081">
    <property type="entry name" value="PP-bd_ACP"/>
</dbReference>
<dbReference type="InterPro" id="IPR036291">
    <property type="entry name" value="NAD(P)-bd_dom_sf"/>
</dbReference>
<dbReference type="GO" id="GO:0032259">
    <property type="term" value="P:methylation"/>
    <property type="evidence" value="ECO:0007669"/>
    <property type="project" value="UniProtKB-KW"/>
</dbReference>
<dbReference type="SMART" id="SM00827">
    <property type="entry name" value="PKS_AT"/>
    <property type="match status" value="1"/>
</dbReference>
<dbReference type="Pfam" id="PF00109">
    <property type="entry name" value="ketoacyl-synt"/>
    <property type="match status" value="1"/>
</dbReference>
<dbReference type="SUPFAM" id="SSF47336">
    <property type="entry name" value="ACP-like"/>
    <property type="match status" value="1"/>
</dbReference>
<dbReference type="EMBL" id="QGMK01000118">
    <property type="protein sequence ID" value="TVY84105.1"/>
    <property type="molecule type" value="Genomic_DNA"/>
</dbReference>
<dbReference type="PROSITE" id="PS52004">
    <property type="entry name" value="KS3_2"/>
    <property type="match status" value="1"/>
</dbReference>
<dbReference type="InterPro" id="IPR036736">
    <property type="entry name" value="ACP-like_sf"/>
</dbReference>
<dbReference type="InterPro" id="IPR013968">
    <property type="entry name" value="PKS_KR"/>
</dbReference>
<dbReference type="PROSITE" id="PS52019">
    <property type="entry name" value="PKS_MFAS_DH"/>
    <property type="match status" value="1"/>
</dbReference>
<feature type="domain" description="Ketosynthase family 3 (KS3)" evidence="7">
    <location>
        <begin position="1"/>
        <end position="276"/>
    </location>
</feature>
<dbReference type="Pfam" id="PF02801">
    <property type="entry name" value="Ketoacyl-synt_C"/>
    <property type="match status" value="1"/>
</dbReference>
<dbReference type="SMART" id="SM00822">
    <property type="entry name" value="PKS_KR"/>
    <property type="match status" value="1"/>
</dbReference>
<evidence type="ECO:0000256" key="5">
    <source>
        <dbReference type="ARBA" id="ARBA00023268"/>
    </source>
</evidence>
<dbReference type="CDD" id="cd02440">
    <property type="entry name" value="AdoMet_MTases"/>
    <property type="match status" value="1"/>
</dbReference>
<feature type="domain" description="PKS/mFAS DH" evidence="8">
    <location>
        <begin position="741"/>
        <end position="1024"/>
    </location>
</feature>
<dbReference type="InterPro" id="IPR042104">
    <property type="entry name" value="PKS_dehydratase_sf"/>
</dbReference>
<reference evidence="9 10" key="1">
    <citation type="submission" date="2018-05" db="EMBL/GenBank/DDBJ databases">
        <title>Genome sequencing and assembly of the regulated plant pathogen Lachnellula willkommii and related sister species for the development of diagnostic species identification markers.</title>
        <authorList>
            <person name="Giroux E."/>
            <person name="Bilodeau G."/>
        </authorList>
    </citation>
    <scope>NUCLEOTIDE SEQUENCE [LARGE SCALE GENOMIC DNA]</scope>
    <source>
        <strain evidence="9 10">CBS 268.59</strain>
    </source>
</reference>
<keyword evidence="1" id="KW-0596">Phosphopantetheine</keyword>
<accession>A0A8T9CE81</accession>
<dbReference type="SMART" id="SM00826">
    <property type="entry name" value="PKS_DH"/>
    <property type="match status" value="1"/>
</dbReference>
<dbReference type="InterPro" id="IPR016039">
    <property type="entry name" value="Thiolase-like"/>
</dbReference>
<dbReference type="Gene3D" id="3.40.366.10">
    <property type="entry name" value="Malonyl-Coenzyme A Acyl Carrier Protein, domain 2"/>
    <property type="match status" value="1"/>
</dbReference>
<dbReference type="SUPFAM" id="SSF55048">
    <property type="entry name" value="Probable ACP-binding domain of malonyl-CoA ACP transacylase"/>
    <property type="match status" value="1"/>
</dbReference>
<dbReference type="InterPro" id="IPR016036">
    <property type="entry name" value="Malonyl_transacylase_ACP-bd"/>
</dbReference>
<dbReference type="InterPro" id="IPR057326">
    <property type="entry name" value="KR_dom"/>
</dbReference>
<proteinExistence type="predicted"/>
<dbReference type="SUPFAM" id="SSF53901">
    <property type="entry name" value="Thiolase-like"/>
    <property type="match status" value="2"/>
</dbReference>
<dbReference type="SUPFAM" id="SSF51735">
    <property type="entry name" value="NAD(P)-binding Rossmann-fold domains"/>
    <property type="match status" value="2"/>
</dbReference>
<dbReference type="Pfam" id="PF08242">
    <property type="entry name" value="Methyltransf_12"/>
    <property type="match status" value="1"/>
</dbReference>
<dbReference type="GO" id="GO:1901336">
    <property type="term" value="P:lactone biosynthetic process"/>
    <property type="evidence" value="ECO:0007669"/>
    <property type="project" value="UniProtKB-ARBA"/>
</dbReference>
<dbReference type="SUPFAM" id="SSF52151">
    <property type="entry name" value="FabD/lysophospholipase-like"/>
    <property type="match status" value="1"/>
</dbReference>
<dbReference type="Pfam" id="PF08240">
    <property type="entry name" value="ADH_N"/>
    <property type="match status" value="1"/>
</dbReference>
<dbReference type="GO" id="GO:0016491">
    <property type="term" value="F:oxidoreductase activity"/>
    <property type="evidence" value="ECO:0007669"/>
    <property type="project" value="InterPro"/>
</dbReference>
<dbReference type="Pfam" id="PF21089">
    <property type="entry name" value="PKS_DH_N"/>
    <property type="match status" value="1"/>
</dbReference>
<dbReference type="PANTHER" id="PTHR43775:SF49">
    <property type="entry name" value="SYNTHASE, PUTATIVE (JCVI)-RELATED"/>
    <property type="match status" value="1"/>
</dbReference>
<dbReference type="SUPFAM" id="SSF53335">
    <property type="entry name" value="S-adenosyl-L-methionine-dependent methyltransferases"/>
    <property type="match status" value="1"/>
</dbReference>
<dbReference type="Gene3D" id="3.90.180.10">
    <property type="entry name" value="Medium-chain alcohol dehydrogenases, catalytic domain"/>
    <property type="match status" value="1"/>
</dbReference>
<dbReference type="InterPro" id="IPR014031">
    <property type="entry name" value="Ketoacyl_synth_C"/>
</dbReference>
<dbReference type="InterPro" id="IPR029063">
    <property type="entry name" value="SAM-dependent_MTases_sf"/>
</dbReference>
<evidence type="ECO:0000256" key="6">
    <source>
        <dbReference type="PROSITE-ProRule" id="PRU01363"/>
    </source>
</evidence>
<evidence type="ECO:0000256" key="4">
    <source>
        <dbReference type="ARBA" id="ARBA00022679"/>
    </source>
</evidence>
<dbReference type="Gene3D" id="3.40.47.10">
    <property type="match status" value="1"/>
</dbReference>
<dbReference type="Proteomes" id="UP000469558">
    <property type="component" value="Unassembled WGS sequence"/>
</dbReference>
<evidence type="ECO:0000313" key="9">
    <source>
        <dbReference type="EMBL" id="TVY84105.1"/>
    </source>
</evidence>
<dbReference type="Gene3D" id="1.10.1200.10">
    <property type="entry name" value="ACP-like"/>
    <property type="match status" value="1"/>
</dbReference>
<keyword evidence="3" id="KW-0489">Methyltransferase</keyword>
<dbReference type="GO" id="GO:0008168">
    <property type="term" value="F:methyltransferase activity"/>
    <property type="evidence" value="ECO:0007669"/>
    <property type="project" value="UniProtKB-KW"/>
</dbReference>
<keyword evidence="4" id="KW-0808">Transferase</keyword>
<comment type="caution">
    <text evidence="9">The sequence shown here is derived from an EMBL/GenBank/DDBJ whole genome shotgun (WGS) entry which is preliminary data.</text>
</comment>